<dbReference type="Proteomes" id="UP000054526">
    <property type="component" value="Unassembled WGS sequence"/>
</dbReference>
<evidence type="ECO:0000313" key="4">
    <source>
        <dbReference type="Proteomes" id="UP000054526"/>
    </source>
</evidence>
<gene>
    <name evidence="3" type="ORF">SD71_12595</name>
</gene>
<comment type="caution">
    <text evidence="3">The sequence shown here is derived from an EMBL/GenBank/DDBJ whole genome shotgun (WGS) entry which is preliminary data.</text>
</comment>
<dbReference type="Gene3D" id="3.40.190.10">
    <property type="entry name" value="Periplasmic binding protein-like II"/>
    <property type="match status" value="2"/>
</dbReference>
<evidence type="ECO:0008006" key="5">
    <source>
        <dbReference type="Google" id="ProtNLM"/>
    </source>
</evidence>
<protein>
    <recommendedName>
        <fullName evidence="5">ABC transporter substrate-binding protein</fullName>
    </recommendedName>
</protein>
<dbReference type="SUPFAM" id="SSF53850">
    <property type="entry name" value="Periplasmic binding protein-like II"/>
    <property type="match status" value="1"/>
</dbReference>
<dbReference type="PANTHER" id="PTHR30006">
    <property type="entry name" value="THIAMINE-BINDING PERIPLASMIC PROTEIN-RELATED"/>
    <property type="match status" value="1"/>
</dbReference>
<keyword evidence="4" id="KW-1185">Reference proteome</keyword>
<evidence type="ECO:0000256" key="1">
    <source>
        <dbReference type="ARBA" id="ARBA00022729"/>
    </source>
</evidence>
<reference evidence="3 4" key="1">
    <citation type="submission" date="2014-12" db="EMBL/GenBank/DDBJ databases">
        <title>Draft genome sequence of Cohnella kolymensis strain B-2846.</title>
        <authorList>
            <person name="Karlyshev A.V."/>
            <person name="Kudryashova E.B."/>
        </authorList>
    </citation>
    <scope>NUCLEOTIDE SEQUENCE [LARGE SCALE GENOMIC DNA]</scope>
    <source>
        <strain evidence="3 4">VKM B-2846</strain>
    </source>
</reference>
<proteinExistence type="predicted"/>
<dbReference type="EMBL" id="JXAL01000019">
    <property type="protein sequence ID" value="KIL35610.1"/>
    <property type="molecule type" value="Genomic_DNA"/>
</dbReference>
<dbReference type="PANTHER" id="PTHR30006:SF24">
    <property type="entry name" value="SLL0237 PROTEIN"/>
    <property type="match status" value="1"/>
</dbReference>
<organism evidence="3 4">
    <name type="scientific">Cohnella kolymensis</name>
    <dbReference type="NCBI Taxonomy" id="1590652"/>
    <lineage>
        <taxon>Bacteria</taxon>
        <taxon>Bacillati</taxon>
        <taxon>Bacillota</taxon>
        <taxon>Bacilli</taxon>
        <taxon>Bacillales</taxon>
        <taxon>Paenibacillaceae</taxon>
        <taxon>Cohnella</taxon>
    </lineage>
</organism>
<evidence type="ECO:0000313" key="3">
    <source>
        <dbReference type="EMBL" id="KIL35610.1"/>
    </source>
</evidence>
<dbReference type="InterPro" id="IPR006059">
    <property type="entry name" value="SBP"/>
</dbReference>
<feature type="signal peptide" evidence="2">
    <location>
        <begin position="1"/>
        <end position="19"/>
    </location>
</feature>
<keyword evidence="1 2" id="KW-0732">Signal</keyword>
<sequence length="353" mass="39493">MTVCLLTLLLAACGQSNGASPSTGTLKEQQPSIKEIASYVGDDRTKLLVDKAKQEGELNLYTSMSAPDIEYIAKKFTEKYGVKINIWRSGSVEVRARVTTEASAGKLNIDMVEAVGPDIEAIQREGILQKIDSPYHKELMKEAVPSHKEWVAARLNLIVQAYNTNKLKKEDLPKNYEDLLDSKWKGNLGIEATDDEWMTPLALEWGEEKGIQFFKNLMKTNGVKVINGHSLLTQMVGTGEVPLGLTVYSYKVDQMKREGQPIDWFALDPAIALPSGIGISKNAPHPYAAMLFYDYMLSEAQPLMLERDMTPTNTTIDTGLDIPIKFLDSAKQLDELNKWLTLFEDIFLRQNTN</sequence>
<feature type="chain" id="PRO_5046774723" description="ABC transporter substrate-binding protein" evidence="2">
    <location>
        <begin position="20"/>
        <end position="353"/>
    </location>
</feature>
<name>A0ABR5A3J6_9BACL</name>
<accession>A0ABR5A3J6</accession>
<evidence type="ECO:0000256" key="2">
    <source>
        <dbReference type="SAM" id="SignalP"/>
    </source>
</evidence>
<dbReference type="Pfam" id="PF13416">
    <property type="entry name" value="SBP_bac_8"/>
    <property type="match status" value="1"/>
</dbReference>